<dbReference type="AlphaFoldDB" id="A0A8K0ABV5"/>
<feature type="repeat" description="TPR" evidence="1">
    <location>
        <begin position="688"/>
        <end position="721"/>
    </location>
</feature>
<dbReference type="InterPro" id="IPR019734">
    <property type="entry name" value="TPR_rpt"/>
</dbReference>
<keyword evidence="1" id="KW-0802">TPR repeat</keyword>
<keyword evidence="4" id="KW-1185">Reference proteome</keyword>
<protein>
    <submittedName>
        <fullName evidence="3">Hypp5043 protein</fullName>
    </submittedName>
</protein>
<dbReference type="PANTHER" id="PTHR19959">
    <property type="entry name" value="KINESIN LIGHT CHAIN"/>
    <property type="match status" value="1"/>
</dbReference>
<organism evidence="3 4">
    <name type="scientific">Branchiostoma lanceolatum</name>
    <name type="common">Common lancelet</name>
    <name type="synonym">Amphioxus lanceolatum</name>
    <dbReference type="NCBI Taxonomy" id="7740"/>
    <lineage>
        <taxon>Eukaryota</taxon>
        <taxon>Metazoa</taxon>
        <taxon>Chordata</taxon>
        <taxon>Cephalochordata</taxon>
        <taxon>Leptocardii</taxon>
        <taxon>Amphioxiformes</taxon>
        <taxon>Branchiostomatidae</taxon>
        <taxon>Branchiostoma</taxon>
    </lineage>
</organism>
<evidence type="ECO:0000313" key="4">
    <source>
        <dbReference type="Proteomes" id="UP000838412"/>
    </source>
</evidence>
<dbReference type="PROSITE" id="PS50005">
    <property type="entry name" value="TPR"/>
    <property type="match status" value="1"/>
</dbReference>
<evidence type="ECO:0000313" key="3">
    <source>
        <dbReference type="EMBL" id="CAH1273077.1"/>
    </source>
</evidence>
<name>A0A8K0ABV5_BRALA</name>
<dbReference type="Proteomes" id="UP000838412">
    <property type="component" value="Chromosome 9"/>
</dbReference>
<proteinExistence type="predicted"/>
<evidence type="ECO:0000256" key="1">
    <source>
        <dbReference type="PROSITE-ProRule" id="PRU00339"/>
    </source>
</evidence>
<dbReference type="OrthoDB" id="771227at2759"/>
<accession>A0A8K0ABV5</accession>
<feature type="domain" description="Protein-PII uridylyltransferase N-terminal" evidence="2">
    <location>
        <begin position="433"/>
        <end position="519"/>
    </location>
</feature>
<dbReference type="SUPFAM" id="SSF48452">
    <property type="entry name" value="TPR-like"/>
    <property type="match status" value="1"/>
</dbReference>
<dbReference type="InterPro" id="IPR011990">
    <property type="entry name" value="TPR-like_helical_dom_sf"/>
</dbReference>
<dbReference type="SMART" id="SM00028">
    <property type="entry name" value="TPR"/>
    <property type="match status" value="5"/>
</dbReference>
<dbReference type="Gene3D" id="1.25.40.10">
    <property type="entry name" value="Tetratricopeptide repeat domain"/>
    <property type="match status" value="1"/>
</dbReference>
<dbReference type="Pfam" id="PF13374">
    <property type="entry name" value="TPR_10"/>
    <property type="match status" value="1"/>
</dbReference>
<dbReference type="Pfam" id="PF03445">
    <property type="entry name" value="DUF294"/>
    <property type="match status" value="1"/>
</dbReference>
<reference evidence="3" key="1">
    <citation type="submission" date="2022-01" db="EMBL/GenBank/DDBJ databases">
        <authorList>
            <person name="Braso-Vives M."/>
        </authorList>
    </citation>
    <scope>NUCLEOTIDE SEQUENCE</scope>
</reference>
<gene>
    <name evidence="3" type="primary">Hypp5043</name>
    <name evidence="3" type="ORF">BLAG_LOCUS24526</name>
</gene>
<evidence type="ECO:0000259" key="2">
    <source>
        <dbReference type="Pfam" id="PF03445"/>
    </source>
</evidence>
<dbReference type="PANTHER" id="PTHR19959:SF119">
    <property type="entry name" value="FUNGAL LIPASE-LIKE DOMAIN-CONTAINING PROTEIN"/>
    <property type="match status" value="1"/>
</dbReference>
<dbReference type="InterPro" id="IPR005105">
    <property type="entry name" value="GlnD_Uridyltrans_N"/>
</dbReference>
<dbReference type="EMBL" id="OV696694">
    <property type="protein sequence ID" value="CAH1273077.1"/>
    <property type="molecule type" value="Genomic_DNA"/>
</dbReference>
<sequence>MTTTTMPSLADRLQQLQLCLKADKDPQRGYERALRDAIVRMDPTIEMEVLKSLGDLYLQRGRVSRSSAEFDKAAGLYVAVLKNSTDPDMGQTLVHRLRYVEKLSKTLLNDYAPNIQSLLSNGKQPDTDSILRVATTFNNLDLANGRNRRTKENYTETLVNVIATGDELLVEEALKSLGDWYLEDGNRRSDAAQVMKAGAMYNKALARCAEPQQRQTLQHRVVYTERVRAKVTRRSLQTAATEQKEDRGWIDISETLSSQKQSNIEESWEQKFTDHMEKGNSSLQKAKLNTAEEHFAAALKLLHQKAQQYQREVEPLFKLGDVYSKRGQQTGDGGDFVKAAALYSAAIARSKDEVTKANLIETACKEAERSFLKHVLGTDKCMGHEGNEKHKKQLKEMRDQIKLEMESIDQQLDPYVYDEDDPCVKDIEAKRAQAVRHLFERIAQQRKEFIRLLVEECIGLMGPPPCQYALIGLGSQATGLVTPYSDLEFAILVAEEVEGNLMYFKQLTHFLHLKVVNLGETILPAVGIKSLNDFYSENPLDSWYYDSVTPRGFAFDGSMPKASKTPLGRQGTSKLIRTPTNMVTLIQKDVAHYLDKGYHLASILRNPCLMVGDQALVDEYAGIVVGLLKADGGKMALLEAQDTLQENMSRYEKQELTAKLTDVKKEIYRFPSMIVEVVALSAEHVNIASSLNNLGTVTKDLGNNRGAISYFEQALKMLKTIYGQSTAHHNIAMSFNNLGTAWKDLGDHWKGIIYHEQALQMLKAIYGHDNDLMQS</sequence>
<dbReference type="GO" id="GO:0008773">
    <property type="term" value="F:[protein-PII] uridylyltransferase activity"/>
    <property type="evidence" value="ECO:0007669"/>
    <property type="project" value="InterPro"/>
</dbReference>